<dbReference type="InterPro" id="IPR011650">
    <property type="entry name" value="Peptidase_M20_dimer"/>
</dbReference>
<dbReference type="STRING" id="1423806.FD15_GL001534"/>
<keyword evidence="6" id="KW-1185">Reference proteome</keyword>
<evidence type="ECO:0000256" key="3">
    <source>
        <dbReference type="ARBA" id="ARBA00022801"/>
    </source>
</evidence>
<dbReference type="GO" id="GO:0005829">
    <property type="term" value="C:cytosol"/>
    <property type="evidence" value="ECO:0007669"/>
    <property type="project" value="TreeGrafter"/>
</dbReference>
<dbReference type="GO" id="GO:0008233">
    <property type="term" value="F:peptidase activity"/>
    <property type="evidence" value="ECO:0007669"/>
    <property type="project" value="UniProtKB-KW"/>
</dbReference>
<keyword evidence="1" id="KW-0645">Protease</keyword>
<accession>A0A0R2E0B8</accession>
<organism evidence="5 6">
    <name type="scientific">Liquorilactobacillus sucicola DSM 21376 = JCM 15457</name>
    <dbReference type="NCBI Taxonomy" id="1423806"/>
    <lineage>
        <taxon>Bacteria</taxon>
        <taxon>Bacillati</taxon>
        <taxon>Bacillota</taxon>
        <taxon>Bacilli</taxon>
        <taxon>Lactobacillales</taxon>
        <taxon>Lactobacillaceae</taxon>
        <taxon>Liquorilactobacillus</taxon>
    </lineage>
</organism>
<dbReference type="GO" id="GO:0009089">
    <property type="term" value="P:lysine biosynthetic process via diaminopimelate"/>
    <property type="evidence" value="ECO:0007669"/>
    <property type="project" value="TreeGrafter"/>
</dbReference>
<comment type="caution">
    <text evidence="5">The sequence shown here is derived from an EMBL/GenBank/DDBJ whole genome shotgun (WGS) entry which is preliminary data.</text>
</comment>
<dbReference type="InterPro" id="IPR002933">
    <property type="entry name" value="Peptidase_M20"/>
</dbReference>
<keyword evidence="3" id="KW-0378">Hydrolase</keyword>
<proteinExistence type="predicted"/>
<dbReference type="InterPro" id="IPR051458">
    <property type="entry name" value="Cyt/Met_Dipeptidase"/>
</dbReference>
<dbReference type="GO" id="GO:0009014">
    <property type="term" value="F:succinyl-diaminopimelate desuccinylase activity"/>
    <property type="evidence" value="ECO:0007669"/>
    <property type="project" value="TreeGrafter"/>
</dbReference>
<evidence type="ECO:0000313" key="5">
    <source>
        <dbReference type="EMBL" id="KRN06332.1"/>
    </source>
</evidence>
<evidence type="ECO:0000256" key="2">
    <source>
        <dbReference type="ARBA" id="ARBA00022723"/>
    </source>
</evidence>
<dbReference type="AlphaFoldDB" id="A0A0R2E0B8"/>
<gene>
    <name evidence="5" type="ORF">FD15_GL001534</name>
</gene>
<dbReference type="Gene3D" id="3.30.70.360">
    <property type="match status" value="1"/>
</dbReference>
<dbReference type="NCBIfam" id="NF005034">
    <property type="entry name" value="PRK06446.1"/>
    <property type="match status" value="1"/>
</dbReference>
<dbReference type="PANTHER" id="PTHR43270:SF8">
    <property type="entry name" value="DI- AND TRIPEPTIDASE DUG2-RELATED"/>
    <property type="match status" value="1"/>
</dbReference>
<sequence>MIFLIEKQKLKIFAESELDSFTDYLKIPSVSAQNAGIKETVRWLEKTFSELGAVVEVWNDQGGNPVVFAELKGQSSKTVLFYNHYDVQPPEPLDEWETSPFEPTIVDGKLFARGVCDDKGELISRLTLIKYFQKNGGLPVNIKFLIEGEEELGSPHVDSYVHAHADRLTADVCIWEGGGRNESEQFQITCGLKGIASFDLEVTTAESDLHSSLASYADNAAWRLVQALSSLKGDHGEILVDGFYDDVVPLDEPTKKAIKDIKFDAQRVKKEFGIKRPFVSENPAEALVNGSTMTINGLTSGYEGSGTKTVIPRKAVAKLDCRLVPNQEPEKIAKIVQKQLIKNGYEDVKVKYNTGERAFRTKLDDPFIKLNVDVAKEIYGDQNYVVVPNMPGGGPAKQFVDELSVPIVMVGIHYAGSGPHAPNENIRLSDYEQATLYLGKLLEAYGKA</sequence>
<dbReference type="GO" id="GO:0006508">
    <property type="term" value="P:proteolysis"/>
    <property type="evidence" value="ECO:0007669"/>
    <property type="project" value="UniProtKB-KW"/>
</dbReference>
<dbReference type="GO" id="GO:0046872">
    <property type="term" value="F:metal ion binding"/>
    <property type="evidence" value="ECO:0007669"/>
    <property type="project" value="UniProtKB-KW"/>
</dbReference>
<dbReference type="PATRIC" id="fig|1423806.3.peg.1555"/>
<evidence type="ECO:0000259" key="4">
    <source>
        <dbReference type="Pfam" id="PF07687"/>
    </source>
</evidence>
<dbReference type="Pfam" id="PF07687">
    <property type="entry name" value="M20_dimer"/>
    <property type="match status" value="1"/>
</dbReference>
<protein>
    <submittedName>
        <fullName evidence="5">Peptidase M20</fullName>
    </submittedName>
</protein>
<dbReference type="Gene3D" id="3.40.630.10">
    <property type="entry name" value="Zn peptidases"/>
    <property type="match status" value="1"/>
</dbReference>
<feature type="domain" description="Peptidase M20 dimerisation" evidence="4">
    <location>
        <begin position="191"/>
        <end position="346"/>
    </location>
</feature>
<dbReference type="EMBL" id="AYZF01000013">
    <property type="protein sequence ID" value="KRN06332.1"/>
    <property type="molecule type" value="Genomic_DNA"/>
</dbReference>
<keyword evidence="2" id="KW-0479">Metal-binding</keyword>
<evidence type="ECO:0000256" key="1">
    <source>
        <dbReference type="ARBA" id="ARBA00022670"/>
    </source>
</evidence>
<dbReference type="PANTHER" id="PTHR43270">
    <property type="entry name" value="BETA-ALA-HIS DIPEPTIDASE"/>
    <property type="match status" value="1"/>
</dbReference>
<evidence type="ECO:0000313" key="6">
    <source>
        <dbReference type="Proteomes" id="UP000050961"/>
    </source>
</evidence>
<dbReference type="eggNOG" id="COG0624">
    <property type="taxonomic scope" value="Bacteria"/>
</dbReference>
<dbReference type="Pfam" id="PF01546">
    <property type="entry name" value="Peptidase_M20"/>
    <property type="match status" value="1"/>
</dbReference>
<name>A0A0R2E0B8_9LACO</name>
<dbReference type="SUPFAM" id="SSF53187">
    <property type="entry name" value="Zn-dependent exopeptidases"/>
    <property type="match status" value="1"/>
</dbReference>
<reference evidence="5 6" key="1">
    <citation type="journal article" date="2015" name="Genome Announc.">
        <title>Expanding the biotechnology potential of lactobacilli through comparative genomics of 213 strains and associated genera.</title>
        <authorList>
            <person name="Sun Z."/>
            <person name="Harris H.M."/>
            <person name="McCann A."/>
            <person name="Guo C."/>
            <person name="Argimon S."/>
            <person name="Zhang W."/>
            <person name="Yang X."/>
            <person name="Jeffery I.B."/>
            <person name="Cooney J.C."/>
            <person name="Kagawa T.F."/>
            <person name="Liu W."/>
            <person name="Song Y."/>
            <person name="Salvetti E."/>
            <person name="Wrobel A."/>
            <person name="Rasinkangas P."/>
            <person name="Parkhill J."/>
            <person name="Rea M.C."/>
            <person name="O'Sullivan O."/>
            <person name="Ritari J."/>
            <person name="Douillard F.P."/>
            <person name="Paul Ross R."/>
            <person name="Yang R."/>
            <person name="Briner A.E."/>
            <person name="Felis G.E."/>
            <person name="de Vos W.M."/>
            <person name="Barrangou R."/>
            <person name="Klaenhammer T.R."/>
            <person name="Caufield P.W."/>
            <person name="Cui Y."/>
            <person name="Zhang H."/>
            <person name="O'Toole P.W."/>
        </authorList>
    </citation>
    <scope>NUCLEOTIDE SEQUENCE [LARGE SCALE GENOMIC DNA]</scope>
    <source>
        <strain evidence="5 6">DSM 21376</strain>
    </source>
</reference>
<dbReference type="Proteomes" id="UP000050961">
    <property type="component" value="Unassembled WGS sequence"/>
</dbReference>